<evidence type="ECO:0000256" key="1">
    <source>
        <dbReference type="SAM" id="Phobius"/>
    </source>
</evidence>
<keyword evidence="3" id="KW-1185">Reference proteome</keyword>
<comment type="caution">
    <text evidence="2">The sequence shown here is derived from an EMBL/GenBank/DDBJ whole genome shotgun (WGS) entry which is preliminary data.</text>
</comment>
<accession>A0AAN5D291</accession>
<sequence>AYGWKWQLDTYSERIAVNDVSCISKEDYEEMERKSRMFLIFFVGGWRLFTAVFIIFVVCHVSANGGCCCEGCARRRFSCSGCACCH</sequence>
<dbReference type="AlphaFoldDB" id="A0AAN5D291"/>
<keyword evidence="1" id="KW-0812">Transmembrane</keyword>
<name>A0AAN5D291_9BILA</name>
<evidence type="ECO:0000313" key="2">
    <source>
        <dbReference type="EMBL" id="GMR54490.1"/>
    </source>
</evidence>
<dbReference type="Proteomes" id="UP001328107">
    <property type="component" value="Unassembled WGS sequence"/>
</dbReference>
<gene>
    <name evidence="2" type="ORF">PMAYCL1PPCAC_24685</name>
</gene>
<reference evidence="3" key="1">
    <citation type="submission" date="2022-10" db="EMBL/GenBank/DDBJ databases">
        <title>Genome assembly of Pristionchus species.</title>
        <authorList>
            <person name="Yoshida K."/>
            <person name="Sommer R.J."/>
        </authorList>
    </citation>
    <scope>NUCLEOTIDE SEQUENCE [LARGE SCALE GENOMIC DNA]</scope>
    <source>
        <strain evidence="3">RS5460</strain>
    </source>
</reference>
<keyword evidence="1" id="KW-1133">Transmembrane helix</keyword>
<dbReference type="EMBL" id="BTRK01000005">
    <property type="protein sequence ID" value="GMR54490.1"/>
    <property type="molecule type" value="Genomic_DNA"/>
</dbReference>
<protein>
    <submittedName>
        <fullName evidence="2">Uncharacterized protein</fullName>
    </submittedName>
</protein>
<evidence type="ECO:0000313" key="3">
    <source>
        <dbReference type="Proteomes" id="UP001328107"/>
    </source>
</evidence>
<proteinExistence type="predicted"/>
<feature type="transmembrane region" description="Helical" evidence="1">
    <location>
        <begin position="38"/>
        <end position="58"/>
    </location>
</feature>
<organism evidence="2 3">
    <name type="scientific">Pristionchus mayeri</name>
    <dbReference type="NCBI Taxonomy" id="1317129"/>
    <lineage>
        <taxon>Eukaryota</taxon>
        <taxon>Metazoa</taxon>
        <taxon>Ecdysozoa</taxon>
        <taxon>Nematoda</taxon>
        <taxon>Chromadorea</taxon>
        <taxon>Rhabditida</taxon>
        <taxon>Rhabditina</taxon>
        <taxon>Diplogasteromorpha</taxon>
        <taxon>Diplogasteroidea</taxon>
        <taxon>Neodiplogasteridae</taxon>
        <taxon>Pristionchus</taxon>
    </lineage>
</organism>
<keyword evidence="1" id="KW-0472">Membrane</keyword>
<feature type="non-terminal residue" evidence="2">
    <location>
        <position position="1"/>
    </location>
</feature>